<name>A0ABW7WYQ2_9NOCA</name>
<evidence type="ECO:0000313" key="1">
    <source>
        <dbReference type="EMBL" id="MFI2473974.1"/>
    </source>
</evidence>
<dbReference type="PROSITE" id="PS51257">
    <property type="entry name" value="PROKAR_LIPOPROTEIN"/>
    <property type="match status" value="1"/>
</dbReference>
<evidence type="ECO:0000313" key="2">
    <source>
        <dbReference type="Proteomes" id="UP001611415"/>
    </source>
</evidence>
<protein>
    <submittedName>
        <fullName evidence="1">Uncharacterized protein</fullName>
    </submittedName>
</protein>
<comment type="caution">
    <text evidence="1">The sequence shown here is derived from an EMBL/GenBank/DDBJ whole genome shotgun (WGS) entry which is preliminary data.</text>
</comment>
<gene>
    <name evidence="1" type="ORF">ACH49W_11405</name>
</gene>
<organism evidence="1 2">
    <name type="scientific">Nocardia xishanensis</name>
    <dbReference type="NCBI Taxonomy" id="238964"/>
    <lineage>
        <taxon>Bacteria</taxon>
        <taxon>Bacillati</taxon>
        <taxon>Actinomycetota</taxon>
        <taxon>Actinomycetes</taxon>
        <taxon>Mycobacteriales</taxon>
        <taxon>Nocardiaceae</taxon>
        <taxon>Nocardia</taxon>
    </lineage>
</organism>
<keyword evidence="2" id="KW-1185">Reference proteome</keyword>
<accession>A0ABW7WYQ2</accession>
<dbReference type="RefSeq" id="WP_357401340.1">
    <property type="nucleotide sequence ID" value="NZ_JBEYCD010000002.1"/>
</dbReference>
<dbReference type="Proteomes" id="UP001611415">
    <property type="component" value="Unassembled WGS sequence"/>
</dbReference>
<proteinExistence type="predicted"/>
<sequence length="177" mass="18159">MRRLERAGMTAAAAATATGIVLIGACSTQVTGNPQVNQTELAAYTSEVAASSAAASSSRAAAVEHAADAACGAFAAANDSSVDSFNAYIDASNNNAPDTNAKATAAVSTLRANARNVDQKLSKDVPPNVASTLRAYRDDTNALADLLERRVDVDTLNAAIDKFNATKNSAREACRGH</sequence>
<reference evidence="1 2" key="1">
    <citation type="submission" date="2024-10" db="EMBL/GenBank/DDBJ databases">
        <title>The Natural Products Discovery Center: Release of the First 8490 Sequenced Strains for Exploring Actinobacteria Biosynthetic Diversity.</title>
        <authorList>
            <person name="Kalkreuter E."/>
            <person name="Kautsar S.A."/>
            <person name="Yang D."/>
            <person name="Bader C.D."/>
            <person name="Teijaro C.N."/>
            <person name="Fluegel L."/>
            <person name="Davis C.M."/>
            <person name="Simpson J.R."/>
            <person name="Lauterbach L."/>
            <person name="Steele A.D."/>
            <person name="Gui C."/>
            <person name="Meng S."/>
            <person name="Li G."/>
            <person name="Viehrig K."/>
            <person name="Ye F."/>
            <person name="Su P."/>
            <person name="Kiefer A.F."/>
            <person name="Nichols A."/>
            <person name="Cepeda A.J."/>
            <person name="Yan W."/>
            <person name="Fan B."/>
            <person name="Jiang Y."/>
            <person name="Adhikari A."/>
            <person name="Zheng C.-J."/>
            <person name="Schuster L."/>
            <person name="Cowan T.M."/>
            <person name="Smanski M.J."/>
            <person name="Chevrette M.G."/>
            <person name="De Carvalho L.P.S."/>
            <person name="Shen B."/>
        </authorList>
    </citation>
    <scope>NUCLEOTIDE SEQUENCE [LARGE SCALE GENOMIC DNA]</scope>
    <source>
        <strain evidence="1 2">NPDC019275</strain>
    </source>
</reference>
<dbReference type="EMBL" id="JBIRYO010000006">
    <property type="protein sequence ID" value="MFI2473974.1"/>
    <property type="molecule type" value="Genomic_DNA"/>
</dbReference>